<dbReference type="EMBL" id="OY731406">
    <property type="protein sequence ID" value="CAJ1975449.1"/>
    <property type="molecule type" value="Genomic_DNA"/>
</dbReference>
<protein>
    <recommendedName>
        <fullName evidence="1">Phospholipase/carboxylesterase/thioesterase domain-containing protein</fullName>
    </recommendedName>
</protein>
<reference evidence="2" key="1">
    <citation type="submission" date="2023-10" db="EMBL/GenBank/DDBJ databases">
        <authorList>
            <person name="Domelevo Entfellner J.-B."/>
        </authorList>
    </citation>
    <scope>NUCLEOTIDE SEQUENCE</scope>
</reference>
<dbReference type="PANTHER" id="PTHR46234">
    <property type="entry name" value="ALPHA/BETA-HYDROLASES SUPERFAMILY PROTEIN"/>
    <property type="match status" value="1"/>
</dbReference>
<accession>A0AA86TJ95</accession>
<dbReference type="InterPro" id="IPR003140">
    <property type="entry name" value="PLipase/COase/thioEstase"/>
</dbReference>
<evidence type="ECO:0000313" key="2">
    <source>
        <dbReference type="EMBL" id="CAJ1975449.1"/>
    </source>
</evidence>
<proteinExistence type="predicted"/>
<evidence type="ECO:0000313" key="3">
    <source>
        <dbReference type="Proteomes" id="UP001189624"/>
    </source>
</evidence>
<dbReference type="Gene3D" id="3.40.50.1820">
    <property type="entry name" value="alpha/beta hydrolase"/>
    <property type="match status" value="1"/>
</dbReference>
<sequence length="328" mass="35299">MFSNPSELRKSTHPKVQVPSSTSVFRNVVMPAFLVLMEFHFTGFGNEVLCSFIEANMSFAAPSLGSAGGRTARRAVEFGRTYVVRPKGKHQATIVWLHGLGDNGSSWSQLLETLPLPNIKWICPTAPTQPISIFGGFPSTAWFDVGDISEDAPDDLEGLDASAAHVANLLSTEPADSRFLLQYFFSIYVPFKLGVGGFSMGAATALYSVSCFTAGKYGNGNAYPANLSAAVGLSGWLPCSKTLSDKLQGIDEATRRSQSFPVLLCHGKGDDVVPYKFGEKSSKCLSSTGFQDVTFKAYNGLGHYTIPEEMDEVCAWLTSKLGLEGNTA</sequence>
<dbReference type="InterPro" id="IPR029058">
    <property type="entry name" value="AB_hydrolase_fold"/>
</dbReference>
<dbReference type="Gramene" id="rna-AYBTSS11_LOCUS27574">
    <property type="protein sequence ID" value="CAJ1975449.1"/>
    <property type="gene ID" value="gene-AYBTSS11_LOCUS27574"/>
</dbReference>
<dbReference type="AlphaFoldDB" id="A0AA86TJ95"/>
<organism evidence="2 3">
    <name type="scientific">Sphenostylis stenocarpa</name>
    <dbReference type="NCBI Taxonomy" id="92480"/>
    <lineage>
        <taxon>Eukaryota</taxon>
        <taxon>Viridiplantae</taxon>
        <taxon>Streptophyta</taxon>
        <taxon>Embryophyta</taxon>
        <taxon>Tracheophyta</taxon>
        <taxon>Spermatophyta</taxon>
        <taxon>Magnoliopsida</taxon>
        <taxon>eudicotyledons</taxon>
        <taxon>Gunneridae</taxon>
        <taxon>Pentapetalae</taxon>
        <taxon>rosids</taxon>
        <taxon>fabids</taxon>
        <taxon>Fabales</taxon>
        <taxon>Fabaceae</taxon>
        <taxon>Papilionoideae</taxon>
        <taxon>50 kb inversion clade</taxon>
        <taxon>NPAAA clade</taxon>
        <taxon>indigoferoid/millettioid clade</taxon>
        <taxon>Phaseoleae</taxon>
        <taxon>Sphenostylis</taxon>
    </lineage>
</organism>
<dbReference type="SUPFAM" id="SSF53474">
    <property type="entry name" value="alpha/beta-Hydrolases"/>
    <property type="match status" value="1"/>
</dbReference>
<gene>
    <name evidence="2" type="ORF">AYBTSS11_LOCUS27574</name>
</gene>
<feature type="domain" description="Phospholipase/carboxylesterase/thioesterase" evidence="1">
    <location>
        <begin position="82"/>
        <end position="317"/>
    </location>
</feature>
<keyword evidence="3" id="KW-1185">Reference proteome</keyword>
<dbReference type="Pfam" id="PF02230">
    <property type="entry name" value="Abhydrolase_2"/>
    <property type="match status" value="1"/>
</dbReference>
<name>A0AA86TJ95_9FABA</name>
<dbReference type="GO" id="GO:0016787">
    <property type="term" value="F:hydrolase activity"/>
    <property type="evidence" value="ECO:0007669"/>
    <property type="project" value="InterPro"/>
</dbReference>
<evidence type="ECO:0000259" key="1">
    <source>
        <dbReference type="Pfam" id="PF02230"/>
    </source>
</evidence>
<dbReference type="Proteomes" id="UP001189624">
    <property type="component" value="Chromosome 9"/>
</dbReference>